<sequence length="243" mass="26672">MNRDRQYLYSTAIDNPEKLQSLPQHLNSSSLNHVFTHIAQEVAQRLQSSHDFPVNRDSNPDEAIAIQAIAHLQRLTPLTNKAIKHQLYSYPQGEKSNLMTQSFWFFGSRLTIVADHTTTGGQYDLIEGYFPPGSQTPPHRHTRYSEQLYVLSGKFTVWAGENKVVLSAGESFLIPVGTPHVVAVLGDKPARGLVVAAPSAFARLIAAVGTLDETESSDMELVERISAEIGDEILGAPGDVPPT</sequence>
<name>A0ABV0JSB1_9CYAN</name>
<dbReference type="PANTHER" id="PTHR36440:SF1">
    <property type="entry name" value="PUTATIVE (AFU_ORTHOLOGUE AFUA_8G07350)-RELATED"/>
    <property type="match status" value="1"/>
</dbReference>
<dbReference type="Proteomes" id="UP001442494">
    <property type="component" value="Unassembled WGS sequence"/>
</dbReference>
<dbReference type="InterPro" id="IPR053146">
    <property type="entry name" value="QDO-like"/>
</dbReference>
<evidence type="ECO:0000313" key="2">
    <source>
        <dbReference type="EMBL" id="MEP0866340.1"/>
    </source>
</evidence>
<dbReference type="Pfam" id="PF07883">
    <property type="entry name" value="Cupin_2"/>
    <property type="match status" value="1"/>
</dbReference>
<protein>
    <submittedName>
        <fullName evidence="2">Cupin domain-containing protein</fullName>
    </submittedName>
</protein>
<keyword evidence="3" id="KW-1185">Reference proteome</keyword>
<comment type="caution">
    <text evidence="2">The sequence shown here is derived from an EMBL/GenBank/DDBJ whole genome shotgun (WGS) entry which is preliminary data.</text>
</comment>
<organism evidence="2 3">
    <name type="scientific">Funiculus sociatus GB2-A5</name>
    <dbReference type="NCBI Taxonomy" id="2933946"/>
    <lineage>
        <taxon>Bacteria</taxon>
        <taxon>Bacillati</taxon>
        <taxon>Cyanobacteriota</taxon>
        <taxon>Cyanophyceae</taxon>
        <taxon>Coleofasciculales</taxon>
        <taxon>Coleofasciculaceae</taxon>
        <taxon>Funiculus</taxon>
    </lineage>
</organism>
<reference evidence="2 3" key="1">
    <citation type="submission" date="2022-04" db="EMBL/GenBank/DDBJ databases">
        <title>Positive selection, recombination, and allopatry shape intraspecific diversity of widespread and dominant cyanobacteria.</title>
        <authorList>
            <person name="Wei J."/>
            <person name="Shu W."/>
            <person name="Hu C."/>
        </authorList>
    </citation>
    <scope>NUCLEOTIDE SEQUENCE [LARGE SCALE GENOMIC DNA]</scope>
    <source>
        <strain evidence="2 3">GB2-A5</strain>
    </source>
</reference>
<accession>A0ABV0JSB1</accession>
<dbReference type="RefSeq" id="WP_242019350.1">
    <property type="nucleotide sequence ID" value="NZ_JAMPKK010000041.1"/>
</dbReference>
<dbReference type="InterPro" id="IPR011051">
    <property type="entry name" value="RmlC_Cupin_sf"/>
</dbReference>
<dbReference type="PANTHER" id="PTHR36440">
    <property type="entry name" value="PUTATIVE (AFU_ORTHOLOGUE AFUA_8G07350)-RELATED"/>
    <property type="match status" value="1"/>
</dbReference>
<gene>
    <name evidence="2" type="ORF">NDI37_17930</name>
</gene>
<evidence type="ECO:0000259" key="1">
    <source>
        <dbReference type="Pfam" id="PF07883"/>
    </source>
</evidence>
<feature type="domain" description="Cupin type-2" evidence="1">
    <location>
        <begin position="130"/>
        <end position="195"/>
    </location>
</feature>
<dbReference type="InterPro" id="IPR014710">
    <property type="entry name" value="RmlC-like_jellyroll"/>
</dbReference>
<proteinExistence type="predicted"/>
<dbReference type="SUPFAM" id="SSF51182">
    <property type="entry name" value="RmlC-like cupins"/>
    <property type="match status" value="1"/>
</dbReference>
<dbReference type="EMBL" id="JAMPKK010000041">
    <property type="protein sequence ID" value="MEP0866340.1"/>
    <property type="molecule type" value="Genomic_DNA"/>
</dbReference>
<dbReference type="Gene3D" id="2.60.120.10">
    <property type="entry name" value="Jelly Rolls"/>
    <property type="match status" value="1"/>
</dbReference>
<evidence type="ECO:0000313" key="3">
    <source>
        <dbReference type="Proteomes" id="UP001442494"/>
    </source>
</evidence>
<dbReference type="InterPro" id="IPR013096">
    <property type="entry name" value="Cupin_2"/>
</dbReference>